<gene>
    <name evidence="2" type="ORF">BD324DRAFT_624273</name>
</gene>
<feature type="compositionally biased region" description="Polar residues" evidence="1">
    <location>
        <begin position="263"/>
        <end position="280"/>
    </location>
</feature>
<feature type="region of interest" description="Disordered" evidence="1">
    <location>
        <begin position="1"/>
        <end position="21"/>
    </location>
</feature>
<dbReference type="InParanoid" id="A0A1Y1UJ66"/>
<feature type="region of interest" description="Disordered" evidence="1">
    <location>
        <begin position="307"/>
        <end position="326"/>
    </location>
</feature>
<organism evidence="2 3">
    <name type="scientific">Kockovaella imperatae</name>
    <dbReference type="NCBI Taxonomy" id="4999"/>
    <lineage>
        <taxon>Eukaryota</taxon>
        <taxon>Fungi</taxon>
        <taxon>Dikarya</taxon>
        <taxon>Basidiomycota</taxon>
        <taxon>Agaricomycotina</taxon>
        <taxon>Tremellomycetes</taxon>
        <taxon>Tremellales</taxon>
        <taxon>Cuniculitremaceae</taxon>
        <taxon>Kockovaella</taxon>
    </lineage>
</organism>
<evidence type="ECO:0000313" key="3">
    <source>
        <dbReference type="Proteomes" id="UP000193218"/>
    </source>
</evidence>
<dbReference type="RefSeq" id="XP_021872019.1">
    <property type="nucleotide sequence ID" value="XM_022015677.1"/>
</dbReference>
<keyword evidence="3" id="KW-1185">Reference proteome</keyword>
<comment type="caution">
    <text evidence="2">The sequence shown here is derived from an EMBL/GenBank/DDBJ whole genome shotgun (WGS) entry which is preliminary data.</text>
</comment>
<proteinExistence type="predicted"/>
<feature type="region of interest" description="Disordered" evidence="1">
    <location>
        <begin position="170"/>
        <end position="197"/>
    </location>
</feature>
<dbReference type="EMBL" id="NBSH01000005">
    <property type="protein sequence ID" value="ORX38032.1"/>
    <property type="molecule type" value="Genomic_DNA"/>
</dbReference>
<protein>
    <submittedName>
        <fullName evidence="2">Uncharacterized protein</fullName>
    </submittedName>
</protein>
<name>A0A1Y1UJ66_9TREE</name>
<dbReference type="GeneID" id="33557486"/>
<feature type="region of interest" description="Disordered" evidence="1">
    <location>
        <begin position="263"/>
        <end position="284"/>
    </location>
</feature>
<dbReference type="Proteomes" id="UP000193218">
    <property type="component" value="Unassembled WGS sequence"/>
</dbReference>
<sequence>MDSALSLSAQNVRPSSHDISTVSSLDLPKPVLVKGATRGVPDTYQRRITHTITSLSETLAEHRVLHSIDQHPSSMGGKPIRAVPLMGHQGSQVDDHGDRAIDPIVASLPRSISKIPSISLNHAPDLRSKLTPLTPIRIAPVATDHPARLVLDNEDDSGLLEGDQTLTARPRSVLPDPSQTALRSYSPSGSHSLTTIKPDTLGHHRQLYEYNLVLSALGHRQSLSMETVVPPPVKVDELVVEWCYFCGKEKDRAELQLVDVSASASSTGRGGNHTESNAGNQWICRDGCDPEQEIVGERDLSWADQMSVGSGREARRLSRESRDTMA</sequence>
<evidence type="ECO:0000313" key="2">
    <source>
        <dbReference type="EMBL" id="ORX38032.1"/>
    </source>
</evidence>
<accession>A0A1Y1UJ66</accession>
<dbReference type="OrthoDB" id="2596991at2759"/>
<reference evidence="2 3" key="1">
    <citation type="submission" date="2017-03" db="EMBL/GenBank/DDBJ databases">
        <title>Widespread Adenine N6-methylation of Active Genes in Fungi.</title>
        <authorList>
            <consortium name="DOE Joint Genome Institute"/>
            <person name="Mondo S.J."/>
            <person name="Dannebaum R.O."/>
            <person name="Kuo R.C."/>
            <person name="Louie K.B."/>
            <person name="Bewick A.J."/>
            <person name="Labutti K."/>
            <person name="Haridas S."/>
            <person name="Kuo A."/>
            <person name="Salamov A."/>
            <person name="Ahrendt S.R."/>
            <person name="Lau R."/>
            <person name="Bowen B.P."/>
            <person name="Lipzen A."/>
            <person name="Sullivan W."/>
            <person name="Andreopoulos W.B."/>
            <person name="Clum A."/>
            <person name="Lindquist E."/>
            <person name="Daum C."/>
            <person name="Northen T.R."/>
            <person name="Ramamoorthy G."/>
            <person name="Schmitz R.J."/>
            <person name="Gryganskyi A."/>
            <person name="Culley D."/>
            <person name="Magnuson J."/>
            <person name="James T.Y."/>
            <person name="O'Malley M.A."/>
            <person name="Stajich J.E."/>
            <person name="Spatafora J.W."/>
            <person name="Visel A."/>
            <person name="Grigoriev I.V."/>
        </authorList>
    </citation>
    <scope>NUCLEOTIDE SEQUENCE [LARGE SCALE GENOMIC DNA]</scope>
    <source>
        <strain evidence="2 3">NRRL Y-17943</strain>
    </source>
</reference>
<dbReference type="AlphaFoldDB" id="A0A1Y1UJ66"/>
<feature type="compositionally biased region" description="Basic and acidic residues" evidence="1">
    <location>
        <begin position="312"/>
        <end position="326"/>
    </location>
</feature>
<evidence type="ECO:0000256" key="1">
    <source>
        <dbReference type="SAM" id="MobiDB-lite"/>
    </source>
</evidence>
<feature type="compositionally biased region" description="Polar residues" evidence="1">
    <location>
        <begin position="177"/>
        <end position="197"/>
    </location>
</feature>